<feature type="signal peptide" evidence="1">
    <location>
        <begin position="1"/>
        <end position="22"/>
    </location>
</feature>
<comment type="caution">
    <text evidence="2">The sequence shown here is derived from an EMBL/GenBank/DDBJ whole genome shotgun (WGS) entry which is preliminary data.</text>
</comment>
<reference evidence="2" key="1">
    <citation type="submission" date="2022-05" db="EMBL/GenBank/DDBJ databases">
        <title>Halomonas geminus sp. nov. and Halomonas llamarensis sp. nov. isolated from high-altitude salars of the Atacama Desert.</title>
        <authorList>
            <person name="Hintersatz C."/>
            <person name="Rojas L.A."/>
            <person name="Wei T.-S."/>
            <person name="Kutschke S."/>
            <person name="Lehmann F."/>
            <person name="Jain R."/>
            <person name="Pollmann K."/>
        </authorList>
    </citation>
    <scope>NUCLEOTIDE SEQUENCE</scope>
    <source>
        <strain evidence="2">ATCHA</strain>
    </source>
</reference>
<keyword evidence="1" id="KW-0732">Signal</keyword>
<organism evidence="2 3">
    <name type="scientific">Halomonas llamarensis</name>
    <dbReference type="NCBI Taxonomy" id="2945104"/>
    <lineage>
        <taxon>Bacteria</taxon>
        <taxon>Pseudomonadati</taxon>
        <taxon>Pseudomonadota</taxon>
        <taxon>Gammaproteobacteria</taxon>
        <taxon>Oceanospirillales</taxon>
        <taxon>Halomonadaceae</taxon>
        <taxon>Halomonas</taxon>
    </lineage>
</organism>
<evidence type="ECO:0000313" key="2">
    <source>
        <dbReference type="EMBL" id="MCL7928812.1"/>
    </source>
</evidence>
<evidence type="ECO:0000256" key="1">
    <source>
        <dbReference type="SAM" id="SignalP"/>
    </source>
</evidence>
<gene>
    <name evidence="2" type="ORF">M8006_02250</name>
</gene>
<protein>
    <recommendedName>
        <fullName evidence="4">Tetratricopeptide repeat protein</fullName>
    </recommendedName>
</protein>
<evidence type="ECO:0008006" key="4">
    <source>
        <dbReference type="Google" id="ProtNLM"/>
    </source>
</evidence>
<name>A0ABT0SLX4_9GAMM</name>
<accession>A0ABT0SLX4</accession>
<sequence>MMNQTRAFLMGILLLCSAPVWAAPALPRDVITDLNAVEERLEAQQYDAVIERAIAQAGRFAGGNVSDRFASALYRQLAASALSSVERYAEAADQLGTARQSVDDADTTKRWLLQEAKLRRAAGQRQSAVDLLSRWVNEHDRDSGPGKEVERWRLVRWLAQDEQWRVAAERLEGIGEPISSDEQRELALAIYINADQPERALNGLLSTLGETPSPAHWRQAAHLAQRAGKLKVAAALWDTAWQLEILTTADDFWQLIALHRMAGTPARAAEYLEAALASGRIVYSEMALRLVAQSWLQARDIQRSLASQHTLAQLTRAADEWRLLGQHAYAWGHNDIAATAFERAVALGDENAQQWLASLRLPPSR</sequence>
<keyword evidence="3" id="KW-1185">Reference proteome</keyword>
<evidence type="ECO:0000313" key="3">
    <source>
        <dbReference type="Proteomes" id="UP001165308"/>
    </source>
</evidence>
<proteinExistence type="predicted"/>
<feature type="chain" id="PRO_5045169704" description="Tetratricopeptide repeat protein" evidence="1">
    <location>
        <begin position="23"/>
        <end position="365"/>
    </location>
</feature>
<dbReference type="Proteomes" id="UP001165308">
    <property type="component" value="Unassembled WGS sequence"/>
</dbReference>
<dbReference type="RefSeq" id="WP_250079646.1">
    <property type="nucleotide sequence ID" value="NZ_JAMJPJ010000002.1"/>
</dbReference>
<dbReference type="EMBL" id="JAMJPJ010000002">
    <property type="protein sequence ID" value="MCL7928812.1"/>
    <property type="molecule type" value="Genomic_DNA"/>
</dbReference>